<evidence type="ECO:0000256" key="3">
    <source>
        <dbReference type="ARBA" id="ARBA00022448"/>
    </source>
</evidence>
<evidence type="ECO:0000313" key="10">
    <source>
        <dbReference type="EMBL" id="BDI07328.1"/>
    </source>
</evidence>
<keyword evidence="8" id="KW-0997">Cell inner membrane</keyword>
<evidence type="ECO:0000256" key="7">
    <source>
        <dbReference type="ARBA" id="ARBA00023136"/>
    </source>
</evidence>
<dbReference type="Gene3D" id="1.20.1720.10">
    <property type="entry name" value="Multidrug resistance protein D"/>
    <property type="match status" value="1"/>
</dbReference>
<feature type="transmembrane region" description="Helical" evidence="8">
    <location>
        <begin position="92"/>
        <end position="111"/>
    </location>
</feature>
<feature type="transmembrane region" description="Helical" evidence="8">
    <location>
        <begin position="230"/>
        <end position="256"/>
    </location>
</feature>
<dbReference type="PROSITE" id="PS50850">
    <property type="entry name" value="MFS"/>
    <property type="match status" value="1"/>
</dbReference>
<feature type="transmembrane region" description="Helical" evidence="8">
    <location>
        <begin position="358"/>
        <end position="377"/>
    </location>
</feature>
<keyword evidence="3 8" id="KW-0813">Transport</keyword>
<dbReference type="Proteomes" id="UP001057498">
    <property type="component" value="Chromosome"/>
</dbReference>
<dbReference type="EMBL" id="AP025730">
    <property type="protein sequence ID" value="BDI07328.1"/>
    <property type="molecule type" value="Genomic_DNA"/>
</dbReference>
<keyword evidence="7 8" id="KW-0472">Membrane</keyword>
<dbReference type="PANTHER" id="PTHR23502">
    <property type="entry name" value="MAJOR FACILITATOR SUPERFAMILY"/>
    <property type="match status" value="1"/>
</dbReference>
<evidence type="ECO:0000256" key="4">
    <source>
        <dbReference type="ARBA" id="ARBA00022475"/>
    </source>
</evidence>
<dbReference type="RefSeq" id="WP_251970531.1">
    <property type="nucleotide sequence ID" value="NZ_AP025730.1"/>
</dbReference>
<feature type="transmembrane region" description="Helical" evidence="8">
    <location>
        <begin position="389"/>
        <end position="407"/>
    </location>
</feature>
<accession>A0ABM7YRZ6</accession>
<organism evidence="10 11">
    <name type="scientific">Sphaerotilus microaerophilus</name>
    <dbReference type="NCBI Taxonomy" id="2914710"/>
    <lineage>
        <taxon>Bacteria</taxon>
        <taxon>Pseudomonadati</taxon>
        <taxon>Pseudomonadota</taxon>
        <taxon>Betaproteobacteria</taxon>
        <taxon>Burkholderiales</taxon>
        <taxon>Sphaerotilaceae</taxon>
        <taxon>Sphaerotilus</taxon>
    </lineage>
</organism>
<name>A0ABM7YRZ6_9BURK</name>
<gene>
    <name evidence="10" type="ORF">CATMQ487_42980</name>
</gene>
<feature type="domain" description="Major facilitator superfamily (MFS) profile" evidence="9">
    <location>
        <begin position="23"/>
        <end position="411"/>
    </location>
</feature>
<evidence type="ECO:0000256" key="2">
    <source>
        <dbReference type="ARBA" id="ARBA00006236"/>
    </source>
</evidence>
<protein>
    <recommendedName>
        <fullName evidence="8">Bcr/CflA family efflux transporter</fullName>
    </recommendedName>
</protein>
<feature type="transmembrane region" description="Helical" evidence="8">
    <location>
        <begin position="178"/>
        <end position="200"/>
    </location>
</feature>
<evidence type="ECO:0000256" key="8">
    <source>
        <dbReference type="RuleBase" id="RU365088"/>
    </source>
</evidence>
<comment type="caution">
    <text evidence="8">Lacks conserved residue(s) required for the propagation of feature annotation.</text>
</comment>
<dbReference type="InterPro" id="IPR011701">
    <property type="entry name" value="MFS"/>
</dbReference>
<evidence type="ECO:0000256" key="6">
    <source>
        <dbReference type="ARBA" id="ARBA00022989"/>
    </source>
</evidence>
<reference evidence="10" key="1">
    <citation type="submission" date="2022-04" db="EMBL/GenBank/DDBJ databases">
        <title>Whole genome sequence of Sphaerotilus sp. FB-5.</title>
        <authorList>
            <person name="Takeda M."/>
            <person name="Narihara S."/>
            <person name="Akimoto M."/>
            <person name="Akimoto R."/>
            <person name="Nishiyashiki S."/>
            <person name="Murakami T."/>
        </authorList>
    </citation>
    <scope>NUCLEOTIDE SEQUENCE</scope>
    <source>
        <strain evidence="10">FB-5</strain>
    </source>
</reference>
<keyword evidence="6 8" id="KW-1133">Transmembrane helix</keyword>
<feature type="transmembrane region" description="Helical" evidence="8">
    <location>
        <begin position="150"/>
        <end position="172"/>
    </location>
</feature>
<keyword evidence="4" id="KW-1003">Cell membrane</keyword>
<comment type="subcellular location">
    <subcellularLocation>
        <location evidence="8">Cell inner membrane</location>
        <topology evidence="8">Multi-pass membrane protein</topology>
    </subcellularLocation>
    <subcellularLocation>
        <location evidence="1">Cell membrane</location>
        <topology evidence="1">Multi-pass membrane protein</topology>
    </subcellularLocation>
</comment>
<dbReference type="InterPro" id="IPR004812">
    <property type="entry name" value="Efflux_drug-R_Bcr/CmlA"/>
</dbReference>
<evidence type="ECO:0000256" key="5">
    <source>
        <dbReference type="ARBA" id="ARBA00022692"/>
    </source>
</evidence>
<feature type="transmembrane region" description="Helical" evidence="8">
    <location>
        <begin position="117"/>
        <end position="138"/>
    </location>
</feature>
<keyword evidence="11" id="KW-1185">Reference proteome</keyword>
<evidence type="ECO:0000259" key="9">
    <source>
        <dbReference type="PROSITE" id="PS50850"/>
    </source>
</evidence>
<dbReference type="Pfam" id="PF07690">
    <property type="entry name" value="MFS_1"/>
    <property type="match status" value="1"/>
</dbReference>
<sequence>MSAPPSESSPPTSAAQQAARPSAAVAATALGLLLGLQPLTTDLYLPAFPALTRDLGAPMHLAQLTMSALLLAFGAAQLVWGPLADRWGRRPVLQAGLLLYILASLGAMLALDMHALVAARIVQGLGLAAAVVVARATVRDLYEPHEGAHVMSLALSGLGLIAISSPVIGGFVAQQFGWRGTFAFIGLSTLAIAVFVWLKLPETVPQRNLRALHPPTLAANWRRILVHPTFLAWSSLTACTYGALFIFLAGSSFVYIDTLGLSPTLYGLVLGSSSISYLIGTFVCRSWLVRLGMTGTIGRASYFTLAGGLSMGALSLAGVQAIWAIALPQMAIAFGHGMHQSCGQAGAVGPFRDQAGTAAALAGCLLATVAFGIGRWLGWAMDGTARPMALGIAFWATLTAVVGWTLVRRHGAPGSALPAGAAASRG</sequence>
<dbReference type="SUPFAM" id="SSF103473">
    <property type="entry name" value="MFS general substrate transporter"/>
    <property type="match status" value="1"/>
</dbReference>
<keyword evidence="5 8" id="KW-0812">Transmembrane</keyword>
<dbReference type="InterPro" id="IPR036259">
    <property type="entry name" value="MFS_trans_sf"/>
</dbReference>
<feature type="transmembrane region" description="Helical" evidence="8">
    <location>
        <begin position="60"/>
        <end position="80"/>
    </location>
</feature>
<feature type="transmembrane region" description="Helical" evidence="8">
    <location>
        <begin position="268"/>
        <end position="288"/>
    </location>
</feature>
<dbReference type="NCBIfam" id="TIGR00710">
    <property type="entry name" value="efflux_Bcr_CflA"/>
    <property type="match status" value="1"/>
</dbReference>
<feature type="transmembrane region" description="Helical" evidence="8">
    <location>
        <begin position="300"/>
        <end position="326"/>
    </location>
</feature>
<proteinExistence type="inferred from homology"/>
<dbReference type="PANTHER" id="PTHR23502:SF132">
    <property type="entry name" value="POLYAMINE TRANSPORTER 2-RELATED"/>
    <property type="match status" value="1"/>
</dbReference>
<evidence type="ECO:0000256" key="1">
    <source>
        <dbReference type="ARBA" id="ARBA00004651"/>
    </source>
</evidence>
<evidence type="ECO:0000313" key="11">
    <source>
        <dbReference type="Proteomes" id="UP001057498"/>
    </source>
</evidence>
<comment type="similarity">
    <text evidence="2 8">Belongs to the major facilitator superfamily. Bcr/CmlA family.</text>
</comment>
<dbReference type="InterPro" id="IPR020846">
    <property type="entry name" value="MFS_dom"/>
</dbReference>
<dbReference type="CDD" id="cd17320">
    <property type="entry name" value="MFS_MdfA_MDR_like"/>
    <property type="match status" value="1"/>
</dbReference>